<evidence type="ECO:0000313" key="3">
    <source>
        <dbReference type="Proteomes" id="UP001153678"/>
    </source>
</evidence>
<dbReference type="Proteomes" id="UP001153678">
    <property type="component" value="Unassembled WGS sequence"/>
</dbReference>
<comment type="caution">
    <text evidence="2">The sequence shown here is derived from an EMBL/GenBank/DDBJ whole genome shotgun (WGS) entry which is preliminary data.</text>
</comment>
<evidence type="ECO:0000256" key="1">
    <source>
        <dbReference type="SAM" id="MobiDB-lite"/>
    </source>
</evidence>
<name>A0A9W4WZ81_9GLOM</name>
<dbReference type="AlphaFoldDB" id="A0A9W4WZ81"/>
<accession>A0A9W4WZ81</accession>
<protein>
    <submittedName>
        <fullName evidence="2">776_t:CDS:1</fullName>
    </submittedName>
</protein>
<organism evidence="2 3">
    <name type="scientific">Funneliformis geosporum</name>
    <dbReference type="NCBI Taxonomy" id="1117311"/>
    <lineage>
        <taxon>Eukaryota</taxon>
        <taxon>Fungi</taxon>
        <taxon>Fungi incertae sedis</taxon>
        <taxon>Mucoromycota</taxon>
        <taxon>Glomeromycotina</taxon>
        <taxon>Glomeromycetes</taxon>
        <taxon>Glomerales</taxon>
        <taxon>Glomeraceae</taxon>
        <taxon>Funneliformis</taxon>
    </lineage>
</organism>
<reference evidence="2" key="1">
    <citation type="submission" date="2022-08" db="EMBL/GenBank/DDBJ databases">
        <authorList>
            <person name="Kallberg Y."/>
            <person name="Tangrot J."/>
            <person name="Rosling A."/>
        </authorList>
    </citation>
    <scope>NUCLEOTIDE SEQUENCE</scope>
    <source>
        <strain evidence="2">Wild A</strain>
    </source>
</reference>
<dbReference type="EMBL" id="CAMKVN010006433">
    <property type="protein sequence ID" value="CAI2190277.1"/>
    <property type="molecule type" value="Genomic_DNA"/>
</dbReference>
<gene>
    <name evidence="2" type="ORF">FWILDA_LOCUS14495</name>
</gene>
<dbReference type="OrthoDB" id="2443715at2759"/>
<proteinExistence type="predicted"/>
<keyword evidence="3" id="KW-1185">Reference proteome</keyword>
<sequence length="135" mass="15771">MNHNEKTSTKRTKTTKTNSHEPQKKRITIKIRSTTTLQVILPKPIQNVFSQQLSQQQQQQISQQNALPQHATLLQQYAKQMQLKKYESIKKHNNQTGEKAKDWYWYDKLDVIFGTHENITPLCLVNKSTGIIEEP</sequence>
<feature type="region of interest" description="Disordered" evidence="1">
    <location>
        <begin position="1"/>
        <end position="26"/>
    </location>
</feature>
<evidence type="ECO:0000313" key="2">
    <source>
        <dbReference type="EMBL" id="CAI2190277.1"/>
    </source>
</evidence>